<evidence type="ECO:0000313" key="4">
    <source>
        <dbReference type="WBParaSite" id="PSAMB.scaffold866size39945.g9254.t1"/>
    </source>
</evidence>
<feature type="domain" description="C-type lectin" evidence="2">
    <location>
        <begin position="31"/>
        <end position="134"/>
    </location>
</feature>
<protein>
    <submittedName>
        <fullName evidence="4">C-type lectin domain-containing protein</fullName>
    </submittedName>
</protein>
<dbReference type="PANTHER" id="PTHR22803">
    <property type="entry name" value="MANNOSE, PHOSPHOLIPASE, LECTIN RECEPTOR RELATED"/>
    <property type="match status" value="1"/>
</dbReference>
<dbReference type="InterPro" id="IPR001304">
    <property type="entry name" value="C-type_lectin-like"/>
</dbReference>
<name>A0A914XJE4_9BILA</name>
<dbReference type="PROSITE" id="PS50041">
    <property type="entry name" value="C_TYPE_LECTIN_2"/>
    <property type="match status" value="1"/>
</dbReference>
<dbReference type="InterPro" id="IPR050111">
    <property type="entry name" value="C-type_lectin/snaclec_domain"/>
</dbReference>
<dbReference type="Gene3D" id="3.10.100.10">
    <property type="entry name" value="Mannose-Binding Protein A, subunit A"/>
    <property type="match status" value="1"/>
</dbReference>
<keyword evidence="3" id="KW-1185">Reference proteome</keyword>
<dbReference type="SMART" id="SM00034">
    <property type="entry name" value="CLECT"/>
    <property type="match status" value="1"/>
</dbReference>
<sequence length="134" mass="14768">MISKISFLMAVFVACSSASANCPHGWTTILNLNKCYKFFTQRMQWYDAENFCVSQGPGGHLVSIHSRFENNALLDLAAATPGSEAGEAWFWIGMNNLRTTSSYTWIDGSSTDFTAWVQGNRHMLLGIPGNTSCS</sequence>
<dbReference type="PROSITE" id="PS51257">
    <property type="entry name" value="PROKAR_LIPOPROTEIN"/>
    <property type="match status" value="1"/>
</dbReference>
<evidence type="ECO:0000313" key="3">
    <source>
        <dbReference type="Proteomes" id="UP000887566"/>
    </source>
</evidence>
<organism evidence="3 4">
    <name type="scientific">Plectus sambesii</name>
    <dbReference type="NCBI Taxonomy" id="2011161"/>
    <lineage>
        <taxon>Eukaryota</taxon>
        <taxon>Metazoa</taxon>
        <taxon>Ecdysozoa</taxon>
        <taxon>Nematoda</taxon>
        <taxon>Chromadorea</taxon>
        <taxon>Plectida</taxon>
        <taxon>Plectina</taxon>
        <taxon>Plectoidea</taxon>
        <taxon>Plectidae</taxon>
        <taxon>Plectus</taxon>
    </lineage>
</organism>
<dbReference type="Pfam" id="PF00059">
    <property type="entry name" value="Lectin_C"/>
    <property type="match status" value="1"/>
</dbReference>
<dbReference type="InterPro" id="IPR016186">
    <property type="entry name" value="C-type_lectin-like/link_sf"/>
</dbReference>
<dbReference type="AlphaFoldDB" id="A0A914XJE4"/>
<evidence type="ECO:0000256" key="1">
    <source>
        <dbReference type="SAM" id="SignalP"/>
    </source>
</evidence>
<accession>A0A914XJE4</accession>
<keyword evidence="1" id="KW-0732">Signal</keyword>
<proteinExistence type="predicted"/>
<feature type="chain" id="PRO_5036838073" evidence="1">
    <location>
        <begin position="21"/>
        <end position="134"/>
    </location>
</feature>
<evidence type="ECO:0000259" key="2">
    <source>
        <dbReference type="PROSITE" id="PS50041"/>
    </source>
</evidence>
<feature type="signal peptide" evidence="1">
    <location>
        <begin position="1"/>
        <end position="20"/>
    </location>
</feature>
<dbReference type="SUPFAM" id="SSF56436">
    <property type="entry name" value="C-type lectin-like"/>
    <property type="match status" value="1"/>
</dbReference>
<reference evidence="4" key="1">
    <citation type="submission" date="2022-11" db="UniProtKB">
        <authorList>
            <consortium name="WormBaseParasite"/>
        </authorList>
    </citation>
    <scope>IDENTIFICATION</scope>
</reference>
<dbReference type="WBParaSite" id="PSAMB.scaffold866size39945.g9254.t1">
    <property type="protein sequence ID" value="PSAMB.scaffold866size39945.g9254.t1"/>
    <property type="gene ID" value="PSAMB.scaffold866size39945.g9254"/>
</dbReference>
<dbReference type="InterPro" id="IPR016187">
    <property type="entry name" value="CTDL_fold"/>
</dbReference>
<dbReference type="Proteomes" id="UP000887566">
    <property type="component" value="Unplaced"/>
</dbReference>